<dbReference type="VEuPathDB" id="VectorBase:CSON014567"/>
<dbReference type="PROSITE" id="PS50940">
    <property type="entry name" value="CHIT_BIND_II"/>
    <property type="match status" value="2"/>
</dbReference>
<dbReference type="AlphaFoldDB" id="A0A336MAW2"/>
<evidence type="ECO:0000256" key="3">
    <source>
        <dbReference type="ARBA" id="ARBA00022737"/>
    </source>
</evidence>
<evidence type="ECO:0000256" key="2">
    <source>
        <dbReference type="ARBA" id="ARBA00022729"/>
    </source>
</evidence>
<dbReference type="InterPro" id="IPR051940">
    <property type="entry name" value="Chitin_bind-dev_reg"/>
</dbReference>
<evidence type="ECO:0000313" key="9">
    <source>
        <dbReference type="EMBL" id="SSX27474.1"/>
    </source>
</evidence>
<keyword evidence="5" id="KW-0325">Glycoprotein</keyword>
<dbReference type="Pfam" id="PF01607">
    <property type="entry name" value="CBM_14"/>
    <property type="match status" value="2"/>
</dbReference>
<gene>
    <name evidence="9" type="primary">CSON014567</name>
</gene>
<dbReference type="PANTHER" id="PTHR23301:SF0">
    <property type="entry name" value="CHITIN-BINDING TYPE-2 DOMAIN-CONTAINING PROTEIN-RELATED"/>
    <property type="match status" value="1"/>
</dbReference>
<keyword evidence="4" id="KW-1015">Disulfide bond</keyword>
<evidence type="ECO:0000256" key="4">
    <source>
        <dbReference type="ARBA" id="ARBA00023157"/>
    </source>
</evidence>
<feature type="domain" description="Chitin-binding type-2" evidence="7">
    <location>
        <begin position="34"/>
        <end position="93"/>
    </location>
</feature>
<feature type="signal peptide" evidence="6">
    <location>
        <begin position="1"/>
        <end position="20"/>
    </location>
</feature>
<dbReference type="GO" id="GO:0005576">
    <property type="term" value="C:extracellular region"/>
    <property type="evidence" value="ECO:0007669"/>
    <property type="project" value="InterPro"/>
</dbReference>
<dbReference type="SMART" id="SM00494">
    <property type="entry name" value="ChtBD2"/>
    <property type="match status" value="2"/>
</dbReference>
<organism evidence="9">
    <name type="scientific">Culicoides sonorensis</name>
    <name type="common">Biting midge</name>
    <dbReference type="NCBI Taxonomy" id="179676"/>
    <lineage>
        <taxon>Eukaryota</taxon>
        <taxon>Metazoa</taxon>
        <taxon>Ecdysozoa</taxon>
        <taxon>Arthropoda</taxon>
        <taxon>Hexapoda</taxon>
        <taxon>Insecta</taxon>
        <taxon>Pterygota</taxon>
        <taxon>Neoptera</taxon>
        <taxon>Endopterygota</taxon>
        <taxon>Diptera</taxon>
        <taxon>Nematocera</taxon>
        <taxon>Chironomoidea</taxon>
        <taxon>Ceratopogonidae</taxon>
        <taxon>Ceratopogoninae</taxon>
        <taxon>Culicoides</taxon>
        <taxon>Monoculicoides</taxon>
    </lineage>
</organism>
<accession>A0A336MAW2</accession>
<keyword evidence="3" id="KW-0677">Repeat</keyword>
<reference evidence="8" key="1">
    <citation type="submission" date="2018-04" db="EMBL/GenBank/DDBJ databases">
        <authorList>
            <person name="Go L.Y."/>
            <person name="Mitchell J.A."/>
        </authorList>
    </citation>
    <scope>NUCLEOTIDE SEQUENCE</scope>
    <source>
        <tissue evidence="8">Whole organism</tissue>
    </source>
</reference>
<reference evidence="9" key="2">
    <citation type="submission" date="2018-07" db="EMBL/GenBank/DDBJ databases">
        <authorList>
            <person name="Quirk P.G."/>
            <person name="Krulwich T.A."/>
        </authorList>
    </citation>
    <scope>NUCLEOTIDE SEQUENCE</scope>
</reference>
<evidence type="ECO:0000256" key="5">
    <source>
        <dbReference type="ARBA" id="ARBA00023180"/>
    </source>
</evidence>
<evidence type="ECO:0000256" key="1">
    <source>
        <dbReference type="ARBA" id="ARBA00022669"/>
    </source>
</evidence>
<dbReference type="Gene3D" id="2.170.140.10">
    <property type="entry name" value="Chitin binding domain"/>
    <property type="match status" value="2"/>
</dbReference>
<evidence type="ECO:0000259" key="7">
    <source>
        <dbReference type="PROSITE" id="PS50940"/>
    </source>
</evidence>
<dbReference type="GO" id="GO:0008061">
    <property type="term" value="F:chitin binding"/>
    <property type="evidence" value="ECO:0007669"/>
    <property type="project" value="UniProtKB-KW"/>
</dbReference>
<keyword evidence="2 6" id="KW-0732">Signal</keyword>
<dbReference type="EMBL" id="UFQS01000833">
    <property type="protein sequence ID" value="SSX07131.1"/>
    <property type="molecule type" value="Genomic_DNA"/>
</dbReference>
<feature type="chain" id="PRO_5036328653" evidence="6">
    <location>
        <begin position="21"/>
        <end position="165"/>
    </location>
</feature>
<evidence type="ECO:0000313" key="8">
    <source>
        <dbReference type="EMBL" id="SSX07131.1"/>
    </source>
</evidence>
<feature type="domain" description="Chitin-binding type-2" evidence="7">
    <location>
        <begin position="104"/>
        <end position="164"/>
    </location>
</feature>
<dbReference type="SUPFAM" id="SSF57625">
    <property type="entry name" value="Invertebrate chitin-binding proteins"/>
    <property type="match status" value="2"/>
</dbReference>
<dbReference type="InterPro" id="IPR002557">
    <property type="entry name" value="Chitin-bd_dom"/>
</dbReference>
<protein>
    <submittedName>
        <fullName evidence="9">CSON014567 protein</fullName>
    </submittedName>
</protein>
<proteinExistence type="predicted"/>
<name>A0A336MAW2_CULSO</name>
<dbReference type="InterPro" id="IPR036508">
    <property type="entry name" value="Chitin-bd_dom_sf"/>
</dbReference>
<sequence length="165" mass="18875">MLKKLSKLLVLTTIITSVLCTTEQELERILGKPDPRCPQKDVILKPVHLEHDYDCSKFYKCYNGRAFLMDCPGGTWWDPVYDNCGEKRGICMKRSIKAFSLFSDESCPIKDDPANPIHFPHPFECNLFFKCANGQKVLMECPPDLHWSIATDRCERPEDANCSAN</sequence>
<dbReference type="PANTHER" id="PTHR23301">
    <property type="entry name" value="CHITIN BINDING PERITROPHIN-A"/>
    <property type="match status" value="1"/>
</dbReference>
<evidence type="ECO:0000256" key="6">
    <source>
        <dbReference type="SAM" id="SignalP"/>
    </source>
</evidence>
<dbReference type="EMBL" id="UFQT01000833">
    <property type="protein sequence ID" value="SSX27474.1"/>
    <property type="molecule type" value="Genomic_DNA"/>
</dbReference>
<keyword evidence="1" id="KW-0147">Chitin-binding</keyword>